<sequence>MAFLGVVLLFLREDNQFIFELSNLFHWALPLGILGLDIIAWNTFQSRISTEGENADMIDRVNNLQGAYIVLWVMVQVGTFVLLVFSILEQNDYFILLSLAQIIFYVTLRPRLFDFLTE</sequence>
<protein>
    <submittedName>
        <fullName evidence="2">Uncharacterized protein</fullName>
    </submittedName>
</protein>
<name>A0A6N6RJI4_9FLAO</name>
<keyword evidence="3" id="KW-1185">Reference proteome</keyword>
<dbReference type="AlphaFoldDB" id="A0A6N6RJI4"/>
<gene>
    <name evidence="2" type="ORF">F8C67_00460</name>
</gene>
<dbReference type="EMBL" id="WBVO01000001">
    <property type="protein sequence ID" value="KAB2814234.1"/>
    <property type="molecule type" value="Genomic_DNA"/>
</dbReference>
<dbReference type="Proteomes" id="UP000468650">
    <property type="component" value="Unassembled WGS sequence"/>
</dbReference>
<comment type="caution">
    <text evidence="2">The sequence shown here is derived from an EMBL/GenBank/DDBJ whole genome shotgun (WGS) entry which is preliminary data.</text>
</comment>
<feature type="transmembrane region" description="Helical" evidence="1">
    <location>
        <begin position="24"/>
        <end position="44"/>
    </location>
</feature>
<keyword evidence="1" id="KW-0812">Transmembrane</keyword>
<dbReference type="OrthoDB" id="9841785at2"/>
<organism evidence="2 3">
    <name type="scientific">Phaeocystidibacter luteus</name>
    <dbReference type="NCBI Taxonomy" id="911197"/>
    <lineage>
        <taxon>Bacteria</taxon>
        <taxon>Pseudomonadati</taxon>
        <taxon>Bacteroidota</taxon>
        <taxon>Flavobacteriia</taxon>
        <taxon>Flavobacteriales</taxon>
        <taxon>Phaeocystidibacteraceae</taxon>
        <taxon>Phaeocystidibacter</taxon>
    </lineage>
</organism>
<reference evidence="2 3" key="1">
    <citation type="submission" date="2019-09" db="EMBL/GenBank/DDBJ databases">
        <title>Genomes of family Cryomorphaceae.</title>
        <authorList>
            <person name="Bowman J.P."/>
        </authorList>
    </citation>
    <scope>NUCLEOTIDE SEQUENCE [LARGE SCALE GENOMIC DNA]</scope>
    <source>
        <strain evidence="2 3">LMG 25704</strain>
    </source>
</reference>
<proteinExistence type="predicted"/>
<evidence type="ECO:0000313" key="2">
    <source>
        <dbReference type="EMBL" id="KAB2814234.1"/>
    </source>
</evidence>
<dbReference type="RefSeq" id="WP_151665815.1">
    <property type="nucleotide sequence ID" value="NZ_WBVO01000001.1"/>
</dbReference>
<keyword evidence="1" id="KW-1133">Transmembrane helix</keyword>
<accession>A0A6N6RJI4</accession>
<keyword evidence="1" id="KW-0472">Membrane</keyword>
<evidence type="ECO:0000313" key="3">
    <source>
        <dbReference type="Proteomes" id="UP000468650"/>
    </source>
</evidence>
<feature type="transmembrane region" description="Helical" evidence="1">
    <location>
        <begin position="65"/>
        <end position="87"/>
    </location>
</feature>
<evidence type="ECO:0000256" key="1">
    <source>
        <dbReference type="SAM" id="Phobius"/>
    </source>
</evidence>